<comment type="caution">
    <text evidence="2">The sequence shown here is derived from an EMBL/GenBank/DDBJ whole genome shotgun (WGS) entry which is preliminary data.</text>
</comment>
<dbReference type="AlphaFoldDB" id="A0AAE1SIC8"/>
<sequence length="140" mass="15334">MRAEGRTKFAYVYLLQHLEYVARGVLETEFSFQIPRPLQENYVKKRATPSHDGNGCVLDMLKLQLLELLVRIFTYKRLKNCTSSTVVTPISWVAPVGNTGLLGGAVPSAPSDAASLDVPDGNSPQKSKLKGQSDAVIVED</sequence>
<dbReference type="Proteomes" id="UP001291623">
    <property type="component" value="Unassembled WGS sequence"/>
</dbReference>
<gene>
    <name evidence="2" type="ORF">RND71_009604</name>
</gene>
<reference evidence="2" key="1">
    <citation type="submission" date="2023-12" db="EMBL/GenBank/DDBJ databases">
        <title>Genome assembly of Anisodus tanguticus.</title>
        <authorList>
            <person name="Wang Y.-J."/>
        </authorList>
    </citation>
    <scope>NUCLEOTIDE SEQUENCE</scope>
    <source>
        <strain evidence="2">KB-2021</strain>
        <tissue evidence="2">Leaf</tissue>
    </source>
</reference>
<feature type="region of interest" description="Disordered" evidence="1">
    <location>
        <begin position="109"/>
        <end position="140"/>
    </location>
</feature>
<evidence type="ECO:0000313" key="3">
    <source>
        <dbReference type="Proteomes" id="UP001291623"/>
    </source>
</evidence>
<protein>
    <submittedName>
        <fullName evidence="2">Uncharacterized protein</fullName>
    </submittedName>
</protein>
<proteinExistence type="predicted"/>
<evidence type="ECO:0000313" key="2">
    <source>
        <dbReference type="EMBL" id="KAK4370129.1"/>
    </source>
</evidence>
<organism evidence="2 3">
    <name type="scientific">Anisodus tanguticus</name>
    <dbReference type="NCBI Taxonomy" id="243964"/>
    <lineage>
        <taxon>Eukaryota</taxon>
        <taxon>Viridiplantae</taxon>
        <taxon>Streptophyta</taxon>
        <taxon>Embryophyta</taxon>
        <taxon>Tracheophyta</taxon>
        <taxon>Spermatophyta</taxon>
        <taxon>Magnoliopsida</taxon>
        <taxon>eudicotyledons</taxon>
        <taxon>Gunneridae</taxon>
        <taxon>Pentapetalae</taxon>
        <taxon>asterids</taxon>
        <taxon>lamiids</taxon>
        <taxon>Solanales</taxon>
        <taxon>Solanaceae</taxon>
        <taxon>Solanoideae</taxon>
        <taxon>Hyoscyameae</taxon>
        <taxon>Anisodus</taxon>
    </lineage>
</organism>
<evidence type="ECO:0000256" key="1">
    <source>
        <dbReference type="SAM" id="MobiDB-lite"/>
    </source>
</evidence>
<name>A0AAE1SIC8_9SOLA</name>
<accession>A0AAE1SIC8</accession>
<dbReference type="EMBL" id="JAVYJV010000005">
    <property type="protein sequence ID" value="KAK4370129.1"/>
    <property type="molecule type" value="Genomic_DNA"/>
</dbReference>
<keyword evidence="3" id="KW-1185">Reference proteome</keyword>